<dbReference type="OrthoDB" id="463216at2"/>
<protein>
    <recommendedName>
        <fullName evidence="8">L,D-TPase catalytic domain-containing protein</fullName>
    </recommendedName>
</protein>
<dbReference type="SUPFAM" id="SSF141523">
    <property type="entry name" value="L,D-transpeptidase catalytic domain-like"/>
    <property type="match status" value="1"/>
</dbReference>
<dbReference type="KEGG" id="nia:A8C56_12970"/>
<evidence type="ECO:0000256" key="5">
    <source>
        <dbReference type="ARBA" id="ARBA00022984"/>
    </source>
</evidence>
<evidence type="ECO:0000256" key="2">
    <source>
        <dbReference type="ARBA" id="ARBA00005992"/>
    </source>
</evidence>
<dbReference type="CDD" id="cd16913">
    <property type="entry name" value="YkuD_like"/>
    <property type="match status" value="1"/>
</dbReference>
<evidence type="ECO:0000313" key="9">
    <source>
        <dbReference type="EMBL" id="ANH81773.1"/>
    </source>
</evidence>
<keyword evidence="4 7" id="KW-0133">Cell shape</keyword>
<dbReference type="GO" id="GO:0071555">
    <property type="term" value="P:cell wall organization"/>
    <property type="evidence" value="ECO:0007669"/>
    <property type="project" value="UniProtKB-UniRule"/>
</dbReference>
<accession>A0A1A9I2L5</accession>
<dbReference type="GO" id="GO:0005576">
    <property type="term" value="C:extracellular region"/>
    <property type="evidence" value="ECO:0007669"/>
    <property type="project" value="TreeGrafter"/>
</dbReference>
<dbReference type="GO" id="GO:0016740">
    <property type="term" value="F:transferase activity"/>
    <property type="evidence" value="ECO:0007669"/>
    <property type="project" value="UniProtKB-KW"/>
</dbReference>
<dbReference type="PROSITE" id="PS51257">
    <property type="entry name" value="PROKAR_LIPOPROTEIN"/>
    <property type="match status" value="1"/>
</dbReference>
<keyword evidence="6 7" id="KW-0961">Cell wall biogenesis/degradation</keyword>
<evidence type="ECO:0000256" key="6">
    <source>
        <dbReference type="ARBA" id="ARBA00023316"/>
    </source>
</evidence>
<dbReference type="Pfam" id="PF03734">
    <property type="entry name" value="YkuD"/>
    <property type="match status" value="1"/>
</dbReference>
<evidence type="ECO:0000313" key="10">
    <source>
        <dbReference type="Proteomes" id="UP000077667"/>
    </source>
</evidence>
<gene>
    <name evidence="9" type="ORF">A8C56_12970</name>
</gene>
<feature type="domain" description="L,D-TPase catalytic" evidence="8">
    <location>
        <begin position="120"/>
        <end position="241"/>
    </location>
</feature>
<dbReference type="GO" id="GO:0071972">
    <property type="term" value="F:peptidoglycan L,D-transpeptidase activity"/>
    <property type="evidence" value="ECO:0007669"/>
    <property type="project" value="TreeGrafter"/>
</dbReference>
<evidence type="ECO:0000256" key="3">
    <source>
        <dbReference type="ARBA" id="ARBA00022679"/>
    </source>
</evidence>
<keyword evidence="10" id="KW-1185">Reference proteome</keyword>
<evidence type="ECO:0000256" key="1">
    <source>
        <dbReference type="ARBA" id="ARBA00004752"/>
    </source>
</evidence>
<dbReference type="Proteomes" id="UP000077667">
    <property type="component" value="Chromosome"/>
</dbReference>
<dbReference type="InterPro" id="IPR005490">
    <property type="entry name" value="LD_TPept_cat_dom"/>
</dbReference>
<dbReference type="GO" id="GO:0018104">
    <property type="term" value="P:peptidoglycan-protein cross-linking"/>
    <property type="evidence" value="ECO:0007669"/>
    <property type="project" value="TreeGrafter"/>
</dbReference>
<organism evidence="9 10">
    <name type="scientific">Niabella ginsenosidivorans</name>
    <dbReference type="NCBI Taxonomy" id="1176587"/>
    <lineage>
        <taxon>Bacteria</taxon>
        <taxon>Pseudomonadati</taxon>
        <taxon>Bacteroidota</taxon>
        <taxon>Chitinophagia</taxon>
        <taxon>Chitinophagales</taxon>
        <taxon>Chitinophagaceae</taxon>
        <taxon>Niabella</taxon>
    </lineage>
</organism>
<dbReference type="AlphaFoldDB" id="A0A1A9I2L5"/>
<feature type="active site" description="Nucleophile" evidence="7">
    <location>
        <position position="206"/>
    </location>
</feature>
<name>A0A1A9I2L5_9BACT</name>
<dbReference type="PROSITE" id="PS52029">
    <property type="entry name" value="LD_TPASE"/>
    <property type="match status" value="1"/>
</dbReference>
<dbReference type="Gene3D" id="2.40.440.10">
    <property type="entry name" value="L,D-transpeptidase catalytic domain-like"/>
    <property type="match status" value="1"/>
</dbReference>
<sequence>MKTFIATALICILLIACQQPHKKSTNTPPVAVDTAAEKLPPAQPELPRLTYSFIKKKVWQSMKDSFPGAAHLDILTAINRTDSAHIRNLDSILVPSDYSLPLTAYLPFPTEAGFLSDVHKIIVFSIPAQAFAAYENGKLVWTGQTNSGRKTKPTPPRLYFTNWKARQTISTVSDEWKLKWNFNIHNTWGIGFHEYGLPGYPASHSCMRLQEKDAKFLYYWADQWILKGNQLLACGTPVVVYGTYPFSQPRPWFRLADDPSALTISAGLLKNQVAPYIPEIIKRQQQRDSVITGI</sequence>
<evidence type="ECO:0000259" key="8">
    <source>
        <dbReference type="PROSITE" id="PS52029"/>
    </source>
</evidence>
<dbReference type="GO" id="GO:0008360">
    <property type="term" value="P:regulation of cell shape"/>
    <property type="evidence" value="ECO:0007669"/>
    <property type="project" value="UniProtKB-UniRule"/>
</dbReference>
<keyword evidence="5 7" id="KW-0573">Peptidoglycan synthesis</keyword>
<proteinExistence type="inferred from homology"/>
<dbReference type="InterPro" id="IPR050979">
    <property type="entry name" value="LD-transpeptidase"/>
</dbReference>
<evidence type="ECO:0000256" key="7">
    <source>
        <dbReference type="PROSITE-ProRule" id="PRU01373"/>
    </source>
</evidence>
<dbReference type="PANTHER" id="PTHR30582">
    <property type="entry name" value="L,D-TRANSPEPTIDASE"/>
    <property type="match status" value="1"/>
</dbReference>
<dbReference type="EMBL" id="CP015772">
    <property type="protein sequence ID" value="ANH81773.1"/>
    <property type="molecule type" value="Genomic_DNA"/>
</dbReference>
<comment type="pathway">
    <text evidence="1 7">Cell wall biogenesis; peptidoglycan biosynthesis.</text>
</comment>
<keyword evidence="3" id="KW-0808">Transferase</keyword>
<feature type="active site" description="Proton donor/acceptor" evidence="7">
    <location>
        <position position="193"/>
    </location>
</feature>
<dbReference type="UniPathway" id="UPA00219"/>
<comment type="similarity">
    <text evidence="2">Belongs to the YkuD family.</text>
</comment>
<reference evidence="9 10" key="1">
    <citation type="submission" date="2016-05" db="EMBL/GenBank/DDBJ databases">
        <title>Niabella ginsenosidivorans BS26 whole genome sequencing.</title>
        <authorList>
            <person name="Im W.T."/>
            <person name="Siddiqi M.Z."/>
        </authorList>
    </citation>
    <scope>NUCLEOTIDE SEQUENCE [LARGE SCALE GENOMIC DNA]</scope>
    <source>
        <strain evidence="9 10">BS26</strain>
    </source>
</reference>
<dbReference type="STRING" id="1176587.A8C56_12970"/>
<dbReference type="PANTHER" id="PTHR30582:SF2">
    <property type="entry name" value="L,D-TRANSPEPTIDASE YCIB-RELATED"/>
    <property type="match status" value="1"/>
</dbReference>
<evidence type="ECO:0000256" key="4">
    <source>
        <dbReference type="ARBA" id="ARBA00022960"/>
    </source>
</evidence>
<dbReference type="InterPro" id="IPR038063">
    <property type="entry name" value="Transpep_catalytic_dom"/>
</dbReference>